<keyword evidence="1" id="KW-0472">Membrane</keyword>
<dbReference type="EMBL" id="CP042912">
    <property type="protein sequence ID" value="QEG24983.1"/>
    <property type="molecule type" value="Genomic_DNA"/>
</dbReference>
<accession>A0A5B9PRV4</accession>
<feature type="transmembrane region" description="Helical" evidence="1">
    <location>
        <begin position="223"/>
        <end position="241"/>
    </location>
</feature>
<evidence type="ECO:0000256" key="1">
    <source>
        <dbReference type="SAM" id="Phobius"/>
    </source>
</evidence>
<dbReference type="RefSeq" id="WP_148619080.1">
    <property type="nucleotide sequence ID" value="NZ_CP042912.1"/>
</dbReference>
<name>A0A5B9PRV4_9BACT</name>
<evidence type="ECO:0000313" key="3">
    <source>
        <dbReference type="Proteomes" id="UP000322214"/>
    </source>
</evidence>
<keyword evidence="1" id="KW-0812">Transmembrane</keyword>
<evidence type="ECO:0000313" key="2">
    <source>
        <dbReference type="EMBL" id="QEG24983.1"/>
    </source>
</evidence>
<keyword evidence="1" id="KW-1133">Transmembrane helix</keyword>
<organism evidence="2 3">
    <name type="scientific">Mariniblastus fucicola</name>
    <dbReference type="NCBI Taxonomy" id="980251"/>
    <lineage>
        <taxon>Bacteria</taxon>
        <taxon>Pseudomonadati</taxon>
        <taxon>Planctomycetota</taxon>
        <taxon>Planctomycetia</taxon>
        <taxon>Pirellulales</taxon>
        <taxon>Pirellulaceae</taxon>
        <taxon>Mariniblastus</taxon>
    </lineage>
</organism>
<reference evidence="2 3" key="1">
    <citation type="submission" date="2019-08" db="EMBL/GenBank/DDBJ databases">
        <title>Deep-cultivation of Planctomycetes and their phenomic and genomic characterization uncovers novel biology.</title>
        <authorList>
            <person name="Wiegand S."/>
            <person name="Jogler M."/>
            <person name="Boedeker C."/>
            <person name="Pinto D."/>
            <person name="Vollmers J."/>
            <person name="Rivas-Marin E."/>
            <person name="Kohn T."/>
            <person name="Peeters S.H."/>
            <person name="Heuer A."/>
            <person name="Rast P."/>
            <person name="Oberbeckmann S."/>
            <person name="Bunk B."/>
            <person name="Jeske O."/>
            <person name="Meyerdierks A."/>
            <person name="Storesund J.E."/>
            <person name="Kallscheuer N."/>
            <person name="Luecker S."/>
            <person name="Lage O.M."/>
            <person name="Pohl T."/>
            <person name="Merkel B.J."/>
            <person name="Hornburger P."/>
            <person name="Mueller R.-W."/>
            <person name="Bruemmer F."/>
            <person name="Labrenz M."/>
            <person name="Spormann A.M."/>
            <person name="Op den Camp H."/>
            <person name="Overmann J."/>
            <person name="Amann R."/>
            <person name="Jetten M.S.M."/>
            <person name="Mascher T."/>
            <person name="Medema M.H."/>
            <person name="Devos D.P."/>
            <person name="Kaster A.-K."/>
            <person name="Ovreas L."/>
            <person name="Rohde M."/>
            <person name="Galperin M.Y."/>
            <person name="Jogler C."/>
        </authorList>
    </citation>
    <scope>NUCLEOTIDE SEQUENCE [LARGE SCALE GENOMIC DNA]</scope>
    <source>
        <strain evidence="2 3">FC18</strain>
    </source>
</reference>
<dbReference type="KEGG" id="mff:MFFC18_49060"/>
<gene>
    <name evidence="2" type="ORF">MFFC18_49060</name>
</gene>
<sequence length="245" mass="28547">MAKQPLKDQRNKAGPQILKRSGIQTRRYLEKVLGLSPVVAAQQMVELRWQFCGFNTEAVNESATDDLAERRKWNRKELEKIRSAFWLIDPSQSRRALDELLVDDLPELKIGVERLKLLSHCHSDMNELAKHCKRDINLYNTFRRLVMLSPRKAGSVKEKYLRSLAYAENIEKVHRMVKMMRTEFPELYAIESDWFTQILKIKSRRHDSPSIANGISFDLGIPSWMYVVTAILIVRVLFAFARMAL</sequence>
<proteinExistence type="predicted"/>
<dbReference type="AlphaFoldDB" id="A0A5B9PRV4"/>
<protein>
    <submittedName>
        <fullName evidence="2">Uncharacterized protein</fullName>
    </submittedName>
</protein>
<dbReference type="STRING" id="980251.GCA_001642875_04959"/>
<keyword evidence="3" id="KW-1185">Reference proteome</keyword>
<dbReference type="Proteomes" id="UP000322214">
    <property type="component" value="Chromosome"/>
</dbReference>